<feature type="transmembrane region" description="Helical" evidence="9">
    <location>
        <begin position="165"/>
        <end position="186"/>
    </location>
</feature>
<feature type="transmembrane region" description="Helical" evidence="9">
    <location>
        <begin position="67"/>
        <end position="90"/>
    </location>
</feature>
<comment type="similarity">
    <text evidence="8 9">Belongs to the TRAP transporter small permease family.</text>
</comment>
<keyword evidence="3" id="KW-1003">Cell membrane</keyword>
<dbReference type="PANTHER" id="PTHR35011">
    <property type="entry name" value="2,3-DIKETO-L-GULONATE TRAP TRANSPORTER SMALL PERMEASE PROTEIN YIAM"/>
    <property type="match status" value="1"/>
</dbReference>
<organism evidence="11 12">
    <name type="scientific">Roseibium aggregatum</name>
    <dbReference type="NCBI Taxonomy" id="187304"/>
    <lineage>
        <taxon>Bacteria</taxon>
        <taxon>Pseudomonadati</taxon>
        <taxon>Pseudomonadota</taxon>
        <taxon>Alphaproteobacteria</taxon>
        <taxon>Hyphomicrobiales</taxon>
        <taxon>Stappiaceae</taxon>
        <taxon>Roseibium</taxon>
    </lineage>
</organism>
<dbReference type="OrthoDB" id="4250245at2"/>
<comment type="function">
    <text evidence="9">Part of the tripartite ATP-independent periplasmic (TRAP) transport system.</text>
</comment>
<dbReference type="GO" id="GO:0005886">
    <property type="term" value="C:plasma membrane"/>
    <property type="evidence" value="ECO:0007669"/>
    <property type="project" value="UniProtKB-SubCell"/>
</dbReference>
<evidence type="ECO:0000256" key="3">
    <source>
        <dbReference type="ARBA" id="ARBA00022475"/>
    </source>
</evidence>
<evidence type="ECO:0000256" key="6">
    <source>
        <dbReference type="ARBA" id="ARBA00022989"/>
    </source>
</evidence>
<gene>
    <name evidence="11" type="ORF">LAL4801_05101</name>
</gene>
<dbReference type="GO" id="GO:0015740">
    <property type="term" value="P:C4-dicarboxylate transport"/>
    <property type="evidence" value="ECO:0007669"/>
    <property type="project" value="TreeGrafter"/>
</dbReference>
<keyword evidence="12" id="KW-1185">Reference proteome</keyword>
<comment type="subcellular location">
    <subcellularLocation>
        <location evidence="1 9">Cell inner membrane</location>
        <topology evidence="1 9">Multi-pass membrane protein</topology>
    </subcellularLocation>
</comment>
<keyword evidence="6 9" id="KW-1133">Transmembrane helix</keyword>
<keyword evidence="2 9" id="KW-0813">Transport</keyword>
<evidence type="ECO:0000256" key="5">
    <source>
        <dbReference type="ARBA" id="ARBA00022692"/>
    </source>
</evidence>
<evidence type="ECO:0000256" key="2">
    <source>
        <dbReference type="ARBA" id="ARBA00022448"/>
    </source>
</evidence>
<evidence type="ECO:0000256" key="9">
    <source>
        <dbReference type="RuleBase" id="RU369079"/>
    </source>
</evidence>
<dbReference type="RefSeq" id="WP_022999512.1">
    <property type="nucleotide sequence ID" value="NZ_CP045623.1"/>
</dbReference>
<dbReference type="GO" id="GO:0022857">
    <property type="term" value="F:transmembrane transporter activity"/>
    <property type="evidence" value="ECO:0007669"/>
    <property type="project" value="UniProtKB-UniRule"/>
</dbReference>
<feature type="transmembrane region" description="Helical" evidence="9">
    <location>
        <begin position="37"/>
        <end position="61"/>
    </location>
</feature>
<reference evidence="12" key="1">
    <citation type="submission" date="2015-07" db="EMBL/GenBank/DDBJ databases">
        <authorList>
            <person name="Rodrigo-Torres Lidia"/>
            <person name="Arahal R.David."/>
        </authorList>
    </citation>
    <scope>NUCLEOTIDE SEQUENCE [LARGE SCALE GENOMIC DNA]</scope>
    <source>
        <strain evidence="12">CECT 4801</strain>
    </source>
</reference>
<dbReference type="PANTHER" id="PTHR35011:SF2">
    <property type="entry name" value="2,3-DIKETO-L-GULONATE TRAP TRANSPORTER SMALL PERMEASE PROTEIN YIAM"/>
    <property type="match status" value="1"/>
</dbReference>
<evidence type="ECO:0000256" key="4">
    <source>
        <dbReference type="ARBA" id="ARBA00022519"/>
    </source>
</evidence>
<comment type="subunit">
    <text evidence="9">The complex comprises the extracytoplasmic solute receptor protein and the two transmembrane proteins.</text>
</comment>
<feature type="transmembrane region" description="Helical" evidence="9">
    <location>
        <begin position="111"/>
        <end position="132"/>
    </location>
</feature>
<sequence length="198" mass="22118">MPLPPERAPVPDQAEPLVPAQEYLPESGRLGWAITRLARLFAVGIIIAMAVLVVEIFLRYVFNSPTIWAHETTTFLSAVTFIFGGLFCVARNSHIRVVLIYDVVSRRARRVLDVLISMASLLACLFFAWASWLMVKKAMFRPDGSFFLETSGSAWNSPAPALLKIFLLVVMVTMSIQFLILTVNYLRRPLRTGGDSDA</sequence>
<evidence type="ECO:0000256" key="1">
    <source>
        <dbReference type="ARBA" id="ARBA00004429"/>
    </source>
</evidence>
<evidence type="ECO:0000256" key="7">
    <source>
        <dbReference type="ARBA" id="ARBA00023136"/>
    </source>
</evidence>
<evidence type="ECO:0000256" key="8">
    <source>
        <dbReference type="ARBA" id="ARBA00038436"/>
    </source>
</evidence>
<keyword evidence="5 9" id="KW-0812">Transmembrane</keyword>
<feature type="domain" description="Tripartite ATP-independent periplasmic transporters DctQ component" evidence="10">
    <location>
        <begin position="49"/>
        <end position="172"/>
    </location>
</feature>
<dbReference type="EMBL" id="CXST01000004">
    <property type="protein sequence ID" value="CTQ46642.1"/>
    <property type="molecule type" value="Genomic_DNA"/>
</dbReference>
<dbReference type="Proteomes" id="UP000048926">
    <property type="component" value="Unassembled WGS sequence"/>
</dbReference>
<accession>A0A0M6Y985</accession>
<dbReference type="AlphaFoldDB" id="A0A0M6Y985"/>
<keyword evidence="4 9" id="KW-0997">Cell inner membrane</keyword>
<dbReference type="InterPro" id="IPR007387">
    <property type="entry name" value="TRAP_DctQ"/>
</dbReference>
<proteinExistence type="inferred from homology"/>
<protein>
    <recommendedName>
        <fullName evidence="9">TRAP transporter small permease protein</fullName>
    </recommendedName>
</protein>
<name>A0A0M6Y985_9HYPH</name>
<dbReference type="Pfam" id="PF04290">
    <property type="entry name" value="DctQ"/>
    <property type="match status" value="1"/>
</dbReference>
<evidence type="ECO:0000259" key="10">
    <source>
        <dbReference type="Pfam" id="PF04290"/>
    </source>
</evidence>
<dbReference type="InterPro" id="IPR055348">
    <property type="entry name" value="DctQ"/>
</dbReference>
<keyword evidence="7 9" id="KW-0472">Membrane</keyword>
<evidence type="ECO:0000313" key="12">
    <source>
        <dbReference type="Proteomes" id="UP000048926"/>
    </source>
</evidence>
<evidence type="ECO:0000313" key="11">
    <source>
        <dbReference type="EMBL" id="CTQ46642.1"/>
    </source>
</evidence>